<feature type="signal peptide" evidence="10">
    <location>
        <begin position="1"/>
        <end position="15"/>
    </location>
</feature>
<evidence type="ECO:0000313" key="11">
    <source>
        <dbReference type="EMBL" id="MED6281982.1"/>
    </source>
</evidence>
<feature type="transmembrane region" description="Helical" evidence="9">
    <location>
        <begin position="294"/>
        <end position="317"/>
    </location>
</feature>
<keyword evidence="10" id="KW-0732">Signal</keyword>
<evidence type="ECO:0000256" key="7">
    <source>
        <dbReference type="ARBA" id="ARBA00023136"/>
    </source>
</evidence>
<keyword evidence="5" id="KW-0653">Protein transport</keyword>
<sequence length="359" mass="39901">MAAGMIFAALAFGAATLVEVNVVKTVVEPAPAEQCLLQVFNLAEGDINVGVAGSDLFQDPIPKFQDPPAYETLPLGAPVKELNINVTFSESKRTCRHTFEEQKAYSLIIYTDITGINCKLVEDYIKKDESGNPNVRFFNTWTEAINITVGETWFYVPPDHSMSPNKSVTRGNYPSVSCSLLSKTCDDLNLGLLDFGASYTFILMEVKESGKIMTKMEDVQANNVHIAWQIPQYVLLTAGEVMFSITGLEFSYSQAPNNMKSVLQAGWLLTVAFGNVIVLIVAEGAGLDQWKEFLLFAALLLGVCIIFSIMAYFYTYVDPDQLNKMYSEDSGKEENDDDKKNKNDDIPLKKPEHQKSTRM</sequence>
<keyword evidence="3 9" id="KW-0812">Transmembrane</keyword>
<evidence type="ECO:0000256" key="4">
    <source>
        <dbReference type="ARBA" id="ARBA00022847"/>
    </source>
</evidence>
<evidence type="ECO:0000256" key="9">
    <source>
        <dbReference type="SAM" id="Phobius"/>
    </source>
</evidence>
<keyword evidence="6 9" id="KW-1133">Transmembrane helix</keyword>
<evidence type="ECO:0000256" key="6">
    <source>
        <dbReference type="ARBA" id="ARBA00022989"/>
    </source>
</evidence>
<evidence type="ECO:0000256" key="1">
    <source>
        <dbReference type="ARBA" id="ARBA00004141"/>
    </source>
</evidence>
<keyword evidence="4" id="KW-0813">Transport</keyword>
<dbReference type="Gene3D" id="1.20.1250.20">
    <property type="entry name" value="MFS general substrate transporter like domains"/>
    <property type="match status" value="1"/>
</dbReference>
<comment type="subcellular location">
    <subcellularLocation>
        <location evidence="1">Membrane</location>
        <topology evidence="1">Multi-pass membrane protein</topology>
    </subcellularLocation>
</comment>
<evidence type="ECO:0008006" key="13">
    <source>
        <dbReference type="Google" id="ProtNLM"/>
    </source>
</evidence>
<proteinExistence type="inferred from homology"/>
<evidence type="ECO:0000256" key="5">
    <source>
        <dbReference type="ARBA" id="ARBA00022856"/>
    </source>
</evidence>
<comment type="caution">
    <text evidence="11">The sequence shown here is derived from an EMBL/GenBank/DDBJ whole genome shotgun (WGS) entry which is preliminary data.</text>
</comment>
<dbReference type="Pfam" id="PF00854">
    <property type="entry name" value="PTR2"/>
    <property type="match status" value="1"/>
</dbReference>
<feature type="region of interest" description="Disordered" evidence="8">
    <location>
        <begin position="325"/>
        <end position="359"/>
    </location>
</feature>
<keyword evidence="7 9" id="KW-0472">Membrane</keyword>
<dbReference type="PANTHER" id="PTHR11654">
    <property type="entry name" value="OLIGOPEPTIDE TRANSPORTER-RELATED"/>
    <property type="match status" value="1"/>
</dbReference>
<evidence type="ECO:0000256" key="8">
    <source>
        <dbReference type="SAM" id="MobiDB-lite"/>
    </source>
</evidence>
<accession>A0ABU7E3Z2</accession>
<keyword evidence="12" id="KW-1185">Reference proteome</keyword>
<feature type="compositionally biased region" description="Basic and acidic residues" evidence="8">
    <location>
        <begin position="326"/>
        <end position="359"/>
    </location>
</feature>
<keyword evidence="5" id="KW-0571">Peptide transport</keyword>
<feature type="chain" id="PRO_5047416790" description="Solute carrier family 15 member 2" evidence="10">
    <location>
        <begin position="16"/>
        <end position="359"/>
    </location>
</feature>
<dbReference type="Proteomes" id="UP001352852">
    <property type="component" value="Unassembled WGS sequence"/>
</dbReference>
<evidence type="ECO:0000256" key="2">
    <source>
        <dbReference type="ARBA" id="ARBA00005982"/>
    </source>
</evidence>
<reference evidence="11 12" key="1">
    <citation type="submission" date="2021-06" db="EMBL/GenBank/DDBJ databases">
        <authorList>
            <person name="Palmer J.M."/>
        </authorList>
    </citation>
    <scope>NUCLEOTIDE SEQUENCE [LARGE SCALE GENOMIC DNA]</scope>
    <source>
        <strain evidence="11 12">CL_MEX2019</strain>
        <tissue evidence="11">Muscle</tissue>
    </source>
</reference>
<feature type="transmembrane region" description="Helical" evidence="9">
    <location>
        <begin position="262"/>
        <end position="282"/>
    </location>
</feature>
<keyword evidence="4" id="KW-0769">Symport</keyword>
<dbReference type="EMBL" id="JAHUTJ010044436">
    <property type="protein sequence ID" value="MED6281982.1"/>
    <property type="molecule type" value="Genomic_DNA"/>
</dbReference>
<dbReference type="InterPro" id="IPR036259">
    <property type="entry name" value="MFS_trans_sf"/>
</dbReference>
<evidence type="ECO:0000313" key="12">
    <source>
        <dbReference type="Proteomes" id="UP001352852"/>
    </source>
</evidence>
<comment type="similarity">
    <text evidence="2">Belongs to the major facilitator superfamily. Proton-dependent oligopeptide transporter (POT/PTR) (TC 2.A.17) family.</text>
</comment>
<dbReference type="InterPro" id="IPR000109">
    <property type="entry name" value="POT_fam"/>
</dbReference>
<protein>
    <recommendedName>
        <fullName evidence="13">Solute carrier family 15 member 2</fullName>
    </recommendedName>
</protein>
<gene>
    <name evidence="11" type="ORF">CHARACLAT_027393</name>
</gene>
<evidence type="ECO:0000256" key="3">
    <source>
        <dbReference type="ARBA" id="ARBA00022692"/>
    </source>
</evidence>
<organism evidence="11 12">
    <name type="scientific">Characodon lateralis</name>
    <dbReference type="NCBI Taxonomy" id="208331"/>
    <lineage>
        <taxon>Eukaryota</taxon>
        <taxon>Metazoa</taxon>
        <taxon>Chordata</taxon>
        <taxon>Craniata</taxon>
        <taxon>Vertebrata</taxon>
        <taxon>Euteleostomi</taxon>
        <taxon>Actinopterygii</taxon>
        <taxon>Neopterygii</taxon>
        <taxon>Teleostei</taxon>
        <taxon>Neoteleostei</taxon>
        <taxon>Acanthomorphata</taxon>
        <taxon>Ovalentaria</taxon>
        <taxon>Atherinomorphae</taxon>
        <taxon>Cyprinodontiformes</taxon>
        <taxon>Goodeidae</taxon>
        <taxon>Characodon</taxon>
    </lineage>
</organism>
<evidence type="ECO:0000256" key="10">
    <source>
        <dbReference type="SAM" id="SignalP"/>
    </source>
</evidence>
<name>A0ABU7E3Z2_9TELE</name>